<evidence type="ECO:0000259" key="4">
    <source>
        <dbReference type="Pfam" id="PF03865"/>
    </source>
</evidence>
<dbReference type="Gene3D" id="2.40.160.50">
    <property type="entry name" value="membrane protein fhac: a member of the omp85/tpsb transporter family"/>
    <property type="match status" value="1"/>
</dbReference>
<keyword evidence="3" id="KW-0998">Cell outer membrane</keyword>
<proteinExistence type="predicted"/>
<keyword evidence="1" id="KW-0472">Membrane</keyword>
<dbReference type="Pfam" id="PF03865">
    <property type="entry name" value="ShlB"/>
    <property type="match status" value="1"/>
</dbReference>
<evidence type="ECO:0000313" key="7">
    <source>
        <dbReference type="Proteomes" id="UP001056937"/>
    </source>
</evidence>
<keyword evidence="7" id="KW-1185">Reference proteome</keyword>
<evidence type="ECO:0000256" key="1">
    <source>
        <dbReference type="ARBA" id="ARBA00022452"/>
    </source>
</evidence>
<gene>
    <name evidence="6" type="ORF">LHA26_16140</name>
</gene>
<evidence type="ECO:0000259" key="5">
    <source>
        <dbReference type="Pfam" id="PF08479"/>
    </source>
</evidence>
<reference evidence="6" key="1">
    <citation type="journal article" date="2022" name="Toxins">
        <title>Genomic Analysis of Sphingopyxis sp. USTB-05 for Biodegrading Cyanobacterial Hepatotoxins.</title>
        <authorList>
            <person name="Liu C."/>
            <person name="Xu Q."/>
            <person name="Zhao Z."/>
            <person name="Zhang H."/>
            <person name="Liu X."/>
            <person name="Yin C."/>
            <person name="Liu Y."/>
            <person name="Yan H."/>
        </authorList>
    </citation>
    <scope>NUCLEOTIDE SEQUENCE</scope>
    <source>
        <strain evidence="6">NBD5</strain>
    </source>
</reference>
<dbReference type="Pfam" id="PF08479">
    <property type="entry name" value="POTRA_2"/>
    <property type="match status" value="1"/>
</dbReference>
<dbReference type="PANTHER" id="PTHR34597:SF6">
    <property type="entry name" value="BLR6126 PROTEIN"/>
    <property type="match status" value="1"/>
</dbReference>
<dbReference type="Gene3D" id="3.10.20.310">
    <property type="entry name" value="membrane protein fhac"/>
    <property type="match status" value="1"/>
</dbReference>
<keyword evidence="2" id="KW-0812">Transmembrane</keyword>
<feature type="domain" description="Polypeptide-transport-associated ShlB-type" evidence="5">
    <location>
        <begin position="47"/>
        <end position="118"/>
    </location>
</feature>
<dbReference type="PANTHER" id="PTHR34597">
    <property type="entry name" value="SLR1661 PROTEIN"/>
    <property type="match status" value="1"/>
</dbReference>
<accession>A0ABY4X776</accession>
<keyword evidence="1" id="KW-1134">Transmembrane beta strand</keyword>
<protein>
    <recommendedName>
        <fullName evidence="8">ShlB/FhaC/HecB family hemolysin secretion/activation protein</fullName>
    </recommendedName>
</protein>
<feature type="domain" description="Haemolysin activator HlyB C-terminal" evidence="4">
    <location>
        <begin position="189"/>
        <end position="488"/>
    </location>
</feature>
<dbReference type="RefSeq" id="WP_252166587.1">
    <property type="nucleotide sequence ID" value="NZ_CP084930.1"/>
</dbReference>
<dbReference type="EMBL" id="CP084930">
    <property type="protein sequence ID" value="USI72778.1"/>
    <property type="molecule type" value="Genomic_DNA"/>
</dbReference>
<dbReference type="InterPro" id="IPR005565">
    <property type="entry name" value="Hemolysn_activator_HlyB_C"/>
</dbReference>
<dbReference type="Proteomes" id="UP001056937">
    <property type="component" value="Chromosome 1"/>
</dbReference>
<evidence type="ECO:0000256" key="2">
    <source>
        <dbReference type="ARBA" id="ARBA00022692"/>
    </source>
</evidence>
<evidence type="ECO:0000313" key="6">
    <source>
        <dbReference type="EMBL" id="USI72778.1"/>
    </source>
</evidence>
<evidence type="ECO:0000256" key="3">
    <source>
        <dbReference type="ARBA" id="ARBA00023237"/>
    </source>
</evidence>
<sequence>MQVPLDLTDPALAAKVAPAAPLAAPPRPTLAPGAAVGSGGLVLPGVAVASIRVAGGEDLPKAMLDAAIAPFVGHRLTVDDMRDLLAAVSGVARAQGYVFARSTAPAQTLPAGLLTIALDKGHIDDVRLTGARNAAAQAILDRLRGHAPKRAELERALMLAQDLPGVRLGEARFAREGDRGVLIVPIAYDRVAGHAWTDNWGNHALGPLRASVAFDFNGVFDDRDQLSVSDLATPAQPRELNVIWARYAHQLNASGTELAVFGAYGRTRTGGIWRQYDANGRSITTGASLAQPLVRGRSVSLWLNGEFDYLAVDQWFAGAKVRRDRLATVNVSINGFAPLAGGRIRAGLGVIQGLDVFGATDRGDPLASRPDAGGRFTTASLWSNWTGDIAGPFSARLAVAAQLSTRPLLAVEQLSIGGPSFGRAFDFSERSGDRGVLGSAELQAKLVDRTHGLLRWAQLYGFADAGTVGNLRNAYGTGTLYSAGLGARALVSRSLRLGFEAAFPIGTTRYETGDRTPRLSGSASISF</sequence>
<dbReference type="InterPro" id="IPR013686">
    <property type="entry name" value="Polypept-transport_assoc_ShlB"/>
</dbReference>
<name>A0ABY4X776_9SPHN</name>
<organism evidence="6 7">
    <name type="scientific">Sphingomonas morindae</name>
    <dbReference type="NCBI Taxonomy" id="1541170"/>
    <lineage>
        <taxon>Bacteria</taxon>
        <taxon>Pseudomonadati</taxon>
        <taxon>Pseudomonadota</taxon>
        <taxon>Alphaproteobacteria</taxon>
        <taxon>Sphingomonadales</taxon>
        <taxon>Sphingomonadaceae</taxon>
        <taxon>Sphingomonas</taxon>
    </lineage>
</organism>
<dbReference type="InterPro" id="IPR051544">
    <property type="entry name" value="TPS_OM_transporter"/>
</dbReference>
<evidence type="ECO:0008006" key="8">
    <source>
        <dbReference type="Google" id="ProtNLM"/>
    </source>
</evidence>